<protein>
    <submittedName>
        <fullName evidence="1">Uncharacterized protein</fullName>
    </submittedName>
</protein>
<accession>A0AAE0F735</accession>
<dbReference type="Proteomes" id="UP001190700">
    <property type="component" value="Unassembled WGS sequence"/>
</dbReference>
<dbReference type="EMBL" id="LGRX02023972">
    <property type="protein sequence ID" value="KAK3254198.1"/>
    <property type="molecule type" value="Genomic_DNA"/>
</dbReference>
<reference evidence="1 2" key="1">
    <citation type="journal article" date="2015" name="Genome Biol. Evol.">
        <title>Comparative Genomics of a Bacterivorous Green Alga Reveals Evolutionary Causalities and Consequences of Phago-Mixotrophic Mode of Nutrition.</title>
        <authorList>
            <person name="Burns J.A."/>
            <person name="Paasch A."/>
            <person name="Narechania A."/>
            <person name="Kim E."/>
        </authorList>
    </citation>
    <scope>NUCLEOTIDE SEQUENCE [LARGE SCALE GENOMIC DNA]</scope>
    <source>
        <strain evidence="1 2">PLY_AMNH</strain>
    </source>
</reference>
<dbReference type="AlphaFoldDB" id="A0AAE0F735"/>
<sequence>MALAADGGFLGFSYSSTAGKVQLFREGECEDPTTLGNNADDWYIFKTGGCPYLSPPPPPLSYCLATSGFKCNDFTRQTKYEHLEDGIAFAREKMFAGFAYNSEKSIFQFFEEAPELSDGLSFGVGCVVGIFAPTQLGLYARPSGIPT</sequence>
<name>A0AAE0F735_9CHLO</name>
<evidence type="ECO:0000313" key="2">
    <source>
        <dbReference type="Proteomes" id="UP001190700"/>
    </source>
</evidence>
<gene>
    <name evidence="1" type="ORF">CYMTET_36584</name>
</gene>
<evidence type="ECO:0000313" key="1">
    <source>
        <dbReference type="EMBL" id="KAK3254198.1"/>
    </source>
</evidence>
<keyword evidence="2" id="KW-1185">Reference proteome</keyword>
<organism evidence="1 2">
    <name type="scientific">Cymbomonas tetramitiformis</name>
    <dbReference type="NCBI Taxonomy" id="36881"/>
    <lineage>
        <taxon>Eukaryota</taxon>
        <taxon>Viridiplantae</taxon>
        <taxon>Chlorophyta</taxon>
        <taxon>Pyramimonadophyceae</taxon>
        <taxon>Pyramimonadales</taxon>
        <taxon>Pyramimonadaceae</taxon>
        <taxon>Cymbomonas</taxon>
    </lineage>
</organism>
<comment type="caution">
    <text evidence="1">The sequence shown here is derived from an EMBL/GenBank/DDBJ whole genome shotgun (WGS) entry which is preliminary data.</text>
</comment>
<proteinExistence type="predicted"/>